<dbReference type="InterPro" id="IPR009228">
    <property type="entry name" value="Capsid_scaffold_GpO"/>
</dbReference>
<feature type="region of interest" description="Disordered" evidence="1">
    <location>
        <begin position="281"/>
        <end position="302"/>
    </location>
</feature>
<dbReference type="Pfam" id="PF05929">
    <property type="entry name" value="Phage_GPO"/>
    <property type="match status" value="1"/>
</dbReference>
<dbReference type="Proteomes" id="UP000697802">
    <property type="component" value="Unassembled WGS sequence"/>
</dbReference>
<comment type="caution">
    <text evidence="2">The sequence shown here is derived from an EMBL/GenBank/DDBJ whole genome shotgun (WGS) entry which is preliminary data.</text>
</comment>
<sequence length="343" mass="38298">MAQVISDWICIATSGPTVDGRIIDPQWLIDCAETYNRDTYTALIWPRHEEDPKVRDFTFNLGEVDTLKYEEHDGKIKLFAKVIPNQFLIEANKIGQKLFSSVEIWPNFGDAERNYLVGLAATDVPASLGTQRFLFSINGKKQDCIGGNIEILDLGETRPKEEKTGFFWRFFSALGKDLQDPQETQPTGEDKAKMDELKQLIETLMARIDALEAKAGGEAENPEQAAADVADIAEEISDVAGEVADLADEVAENPEDEVKAAEFSVAKSKLDRVIRRYTHQKPAKRVRKYSHPPRKPAATAKDNELTDIKGQLSTILQKFSVMENRQTLKPHGAPGTGDKFSFL</sequence>
<evidence type="ECO:0000256" key="1">
    <source>
        <dbReference type="SAM" id="MobiDB-lite"/>
    </source>
</evidence>
<keyword evidence="3" id="KW-1185">Reference proteome</keyword>
<evidence type="ECO:0000313" key="3">
    <source>
        <dbReference type="Proteomes" id="UP000697802"/>
    </source>
</evidence>
<feature type="compositionally biased region" description="Basic residues" evidence="1">
    <location>
        <begin position="281"/>
        <end position="294"/>
    </location>
</feature>
<dbReference type="RefSeq" id="WP_133815740.1">
    <property type="nucleotide sequence ID" value="NZ_CAWPIF010000008.1"/>
</dbReference>
<proteinExistence type="predicted"/>
<protein>
    <submittedName>
        <fullName evidence="2">Phage capsid protein</fullName>
    </submittedName>
</protein>
<evidence type="ECO:0000313" key="2">
    <source>
        <dbReference type="EMBL" id="NHB87179.1"/>
    </source>
</evidence>
<name>A0ABX0GEI3_9GAMM</name>
<dbReference type="EMBL" id="PUJU01000008">
    <property type="protein sequence ID" value="NHB87179.1"/>
    <property type="molecule type" value="Genomic_DNA"/>
</dbReference>
<gene>
    <name evidence="2" type="ORF">C5471_05415</name>
</gene>
<reference evidence="2 3" key="1">
    <citation type="submission" date="2018-02" db="EMBL/GenBank/DDBJ databases">
        <authorList>
            <person name="Machado R.A."/>
        </authorList>
    </citation>
    <scope>NUCLEOTIDE SEQUENCE [LARGE SCALE GENOMIC DNA]</scope>
    <source>
        <strain evidence="2 3">T327</strain>
    </source>
</reference>
<organism evidence="2 3">
    <name type="scientific">Photorhabdus tasmaniensis</name>
    <dbReference type="NCBI Taxonomy" id="1004159"/>
    <lineage>
        <taxon>Bacteria</taxon>
        <taxon>Pseudomonadati</taxon>
        <taxon>Pseudomonadota</taxon>
        <taxon>Gammaproteobacteria</taxon>
        <taxon>Enterobacterales</taxon>
        <taxon>Morganellaceae</taxon>
        <taxon>Photorhabdus</taxon>
    </lineage>
</organism>
<accession>A0ABX0GEI3</accession>